<reference evidence="3" key="1">
    <citation type="journal article" date="2019" name="Int. J. Syst. Evol. Microbiol.">
        <title>The Global Catalogue of Microorganisms (GCM) 10K type strain sequencing project: providing services to taxonomists for standard genome sequencing and annotation.</title>
        <authorList>
            <consortium name="The Broad Institute Genomics Platform"/>
            <consortium name="The Broad Institute Genome Sequencing Center for Infectious Disease"/>
            <person name="Wu L."/>
            <person name="Ma J."/>
        </authorList>
    </citation>
    <scope>NUCLEOTIDE SEQUENCE [LARGE SCALE GENOMIC DNA]</scope>
    <source>
        <strain evidence="3">CCUG 59778</strain>
    </source>
</reference>
<comment type="caution">
    <text evidence="2">The sequence shown here is derived from an EMBL/GenBank/DDBJ whole genome shotgun (WGS) entry which is preliminary data.</text>
</comment>
<keyword evidence="1" id="KW-0472">Membrane</keyword>
<name>A0ABW0EDJ0_9PSEU</name>
<evidence type="ECO:0000313" key="3">
    <source>
        <dbReference type="Proteomes" id="UP001596157"/>
    </source>
</evidence>
<protein>
    <submittedName>
        <fullName evidence="2">DUF983 domain-containing protein</fullName>
    </submittedName>
</protein>
<dbReference type="Proteomes" id="UP001596157">
    <property type="component" value="Unassembled WGS sequence"/>
</dbReference>
<evidence type="ECO:0000313" key="2">
    <source>
        <dbReference type="EMBL" id="MFC5285458.1"/>
    </source>
</evidence>
<keyword evidence="1" id="KW-1133">Transmembrane helix</keyword>
<sequence>MTRQVRDANGRLWTLDGQLEWRTPATEDDFEHDVAAGIAPGVIMIVLIVTLGVVLVSWMPADVVVPGWLILILLLVFLFFPARWALRRPWTLTAETGDGEEEDGEPVERWVGTVRGYFAARGEIAKIAKDLQQDAQPSWEGVLKPIE</sequence>
<accession>A0ABW0EDJ0</accession>
<proteinExistence type="predicted"/>
<feature type="transmembrane region" description="Helical" evidence="1">
    <location>
        <begin position="65"/>
        <end position="86"/>
    </location>
</feature>
<gene>
    <name evidence="2" type="ORF">ACFPM7_00180</name>
</gene>
<evidence type="ECO:0000256" key="1">
    <source>
        <dbReference type="SAM" id="Phobius"/>
    </source>
</evidence>
<organism evidence="2 3">
    <name type="scientific">Actinokineospora guangxiensis</name>
    <dbReference type="NCBI Taxonomy" id="1490288"/>
    <lineage>
        <taxon>Bacteria</taxon>
        <taxon>Bacillati</taxon>
        <taxon>Actinomycetota</taxon>
        <taxon>Actinomycetes</taxon>
        <taxon>Pseudonocardiales</taxon>
        <taxon>Pseudonocardiaceae</taxon>
        <taxon>Actinokineospora</taxon>
    </lineage>
</organism>
<keyword evidence="3" id="KW-1185">Reference proteome</keyword>
<dbReference type="EMBL" id="JBHSKF010000001">
    <property type="protein sequence ID" value="MFC5285458.1"/>
    <property type="molecule type" value="Genomic_DNA"/>
</dbReference>
<feature type="transmembrane region" description="Helical" evidence="1">
    <location>
        <begin position="34"/>
        <end position="59"/>
    </location>
</feature>
<dbReference type="RefSeq" id="WP_378242411.1">
    <property type="nucleotide sequence ID" value="NZ_JBHSKF010000001.1"/>
</dbReference>
<keyword evidence="1" id="KW-0812">Transmembrane</keyword>